<comment type="subcellular location">
    <subcellularLocation>
        <location evidence="1">Cytoplasm</location>
        <location evidence="1">Cytoskeleton</location>
        <location evidence="1">Spindle</location>
    </subcellularLocation>
</comment>
<dbReference type="PANTHER" id="PTHR31570:SF1">
    <property type="entry name" value="HAUS AUGMIN-LIKE COMPLEX SUBUNIT 1"/>
    <property type="match status" value="1"/>
</dbReference>
<dbReference type="OrthoDB" id="5372507at2759"/>
<comment type="similarity">
    <text evidence="2">Belongs to the HAUS1 family.</text>
</comment>
<organism evidence="11 12">
    <name type="scientific">Coleophoma cylindrospora</name>
    <dbReference type="NCBI Taxonomy" id="1849047"/>
    <lineage>
        <taxon>Eukaryota</taxon>
        <taxon>Fungi</taxon>
        <taxon>Dikarya</taxon>
        <taxon>Ascomycota</taxon>
        <taxon>Pezizomycotina</taxon>
        <taxon>Leotiomycetes</taxon>
        <taxon>Helotiales</taxon>
        <taxon>Dermateaceae</taxon>
        <taxon>Coleophoma</taxon>
    </lineage>
</organism>
<proteinExistence type="inferred from homology"/>
<evidence type="ECO:0000256" key="9">
    <source>
        <dbReference type="ARBA" id="ARBA00023306"/>
    </source>
</evidence>
<dbReference type="AlphaFoldDB" id="A0A3D8R1U4"/>
<dbReference type="GO" id="GO:0051225">
    <property type="term" value="P:spindle assembly"/>
    <property type="evidence" value="ECO:0007669"/>
    <property type="project" value="InterPro"/>
</dbReference>
<dbReference type="InterPro" id="IPR026243">
    <property type="entry name" value="HAUS1"/>
</dbReference>
<name>A0A3D8R1U4_9HELO</name>
<gene>
    <name evidence="11" type="ORF">BP6252_09287</name>
</gene>
<keyword evidence="12" id="KW-1185">Reference proteome</keyword>
<evidence type="ECO:0000256" key="5">
    <source>
        <dbReference type="ARBA" id="ARBA00022701"/>
    </source>
</evidence>
<evidence type="ECO:0000256" key="8">
    <source>
        <dbReference type="ARBA" id="ARBA00023212"/>
    </source>
</evidence>
<evidence type="ECO:0000256" key="10">
    <source>
        <dbReference type="SAM" id="Coils"/>
    </source>
</evidence>
<evidence type="ECO:0000256" key="2">
    <source>
        <dbReference type="ARBA" id="ARBA00005479"/>
    </source>
</evidence>
<evidence type="ECO:0000256" key="7">
    <source>
        <dbReference type="ARBA" id="ARBA00023054"/>
    </source>
</evidence>
<dbReference type="PANTHER" id="PTHR31570">
    <property type="entry name" value="HAUS AUGMIN-LIKE COMPLEX SUBUNIT 1"/>
    <property type="match status" value="1"/>
</dbReference>
<dbReference type="GO" id="GO:0070652">
    <property type="term" value="C:HAUS complex"/>
    <property type="evidence" value="ECO:0007669"/>
    <property type="project" value="InterPro"/>
</dbReference>
<accession>A0A3D8R1U4</accession>
<dbReference type="Proteomes" id="UP000256645">
    <property type="component" value="Unassembled WGS sequence"/>
</dbReference>
<dbReference type="GO" id="GO:0005829">
    <property type="term" value="C:cytosol"/>
    <property type="evidence" value="ECO:0007669"/>
    <property type="project" value="TreeGrafter"/>
</dbReference>
<evidence type="ECO:0000313" key="11">
    <source>
        <dbReference type="EMBL" id="RDW67891.1"/>
    </source>
</evidence>
<keyword evidence="4" id="KW-0132">Cell division</keyword>
<dbReference type="GO" id="GO:0005819">
    <property type="term" value="C:spindle"/>
    <property type="evidence" value="ECO:0007669"/>
    <property type="project" value="UniProtKB-SubCell"/>
</dbReference>
<protein>
    <recommendedName>
        <fullName evidence="13">HAUS augmin-like complex subunit 1</fullName>
    </recommendedName>
</protein>
<reference evidence="11 12" key="1">
    <citation type="journal article" date="2018" name="IMA Fungus">
        <title>IMA Genome-F 9: Draft genome sequence of Annulohypoxylon stygium, Aspergillus mulundensis, Berkeleyomyces basicola (syn. Thielaviopsis basicola), Ceratocystis smalleyi, two Cercospora beticola strains, Coleophoma cylindrospora, Fusarium fracticaudum, Phialophora cf. hyalina, and Morchella septimelata.</title>
        <authorList>
            <person name="Wingfield B.D."/>
            <person name="Bills G.F."/>
            <person name="Dong Y."/>
            <person name="Huang W."/>
            <person name="Nel W.J."/>
            <person name="Swalarsk-Parry B.S."/>
            <person name="Vaghefi N."/>
            <person name="Wilken P.M."/>
            <person name="An Z."/>
            <person name="de Beer Z.W."/>
            <person name="De Vos L."/>
            <person name="Chen L."/>
            <person name="Duong T.A."/>
            <person name="Gao Y."/>
            <person name="Hammerbacher A."/>
            <person name="Kikkert J.R."/>
            <person name="Li Y."/>
            <person name="Li H."/>
            <person name="Li K."/>
            <person name="Li Q."/>
            <person name="Liu X."/>
            <person name="Ma X."/>
            <person name="Naidoo K."/>
            <person name="Pethybridge S.J."/>
            <person name="Sun J."/>
            <person name="Steenkamp E.T."/>
            <person name="van der Nest M.A."/>
            <person name="van Wyk S."/>
            <person name="Wingfield M.J."/>
            <person name="Xiong C."/>
            <person name="Yue Q."/>
            <person name="Zhang X."/>
        </authorList>
    </citation>
    <scope>NUCLEOTIDE SEQUENCE [LARGE SCALE GENOMIC DNA]</scope>
    <source>
        <strain evidence="11 12">BP6252</strain>
    </source>
</reference>
<evidence type="ECO:0000256" key="4">
    <source>
        <dbReference type="ARBA" id="ARBA00022618"/>
    </source>
</evidence>
<keyword evidence="7 10" id="KW-0175">Coiled coil</keyword>
<keyword evidence="9" id="KW-0131">Cell cycle</keyword>
<evidence type="ECO:0000256" key="6">
    <source>
        <dbReference type="ARBA" id="ARBA00022776"/>
    </source>
</evidence>
<keyword evidence="8" id="KW-0206">Cytoskeleton</keyword>
<dbReference type="EMBL" id="PDLM01000010">
    <property type="protein sequence ID" value="RDW67891.1"/>
    <property type="molecule type" value="Genomic_DNA"/>
</dbReference>
<comment type="caution">
    <text evidence="11">The sequence shown here is derived from an EMBL/GenBank/DDBJ whole genome shotgun (WGS) entry which is preliminary data.</text>
</comment>
<feature type="coiled-coil region" evidence="10">
    <location>
        <begin position="225"/>
        <end position="283"/>
    </location>
</feature>
<evidence type="ECO:0000256" key="3">
    <source>
        <dbReference type="ARBA" id="ARBA00022490"/>
    </source>
</evidence>
<dbReference type="Pfam" id="PF25762">
    <property type="entry name" value="HAUS1"/>
    <property type="match status" value="1"/>
</dbReference>
<keyword evidence="6" id="KW-0498">Mitosis</keyword>
<dbReference type="GO" id="GO:0005874">
    <property type="term" value="C:microtubule"/>
    <property type="evidence" value="ECO:0007669"/>
    <property type="project" value="UniProtKB-KW"/>
</dbReference>
<dbReference type="GO" id="GO:0051301">
    <property type="term" value="P:cell division"/>
    <property type="evidence" value="ECO:0007669"/>
    <property type="project" value="UniProtKB-KW"/>
</dbReference>
<keyword evidence="5" id="KW-0493">Microtubule</keyword>
<evidence type="ECO:0000256" key="1">
    <source>
        <dbReference type="ARBA" id="ARBA00004186"/>
    </source>
</evidence>
<sequence length="294" mass="32875">MAHLSPSAVFSPSIARQQQAAAKDWNYVDSWLNSKFRGKAPPIFERNNDTLKALLALAAYNESADEERELLAKVEVKALDALHAAEEADPDSELHESLEAALPSEGVASLDTLSTLGVVLQQPFPDSERLASGMLDLQVRTFELEQASERVSVLEKYLAEELGRINTLIEELQSDAYQPSSDLAKQTLDYQRRTKALATKLPELKDRAAALSATAGKPKHTIEEVKVEEERYKTLMGSVKELEVQVKTFHGLPHDTDLARLELEQLRAELRDLTQQRDSMFEGLVERESPQKPR</sequence>
<evidence type="ECO:0000313" key="12">
    <source>
        <dbReference type="Proteomes" id="UP000256645"/>
    </source>
</evidence>
<keyword evidence="3" id="KW-0963">Cytoplasm</keyword>
<evidence type="ECO:0008006" key="13">
    <source>
        <dbReference type="Google" id="ProtNLM"/>
    </source>
</evidence>